<evidence type="ECO:0008006" key="3">
    <source>
        <dbReference type="Google" id="ProtNLM"/>
    </source>
</evidence>
<protein>
    <recommendedName>
        <fullName evidence="3">Helix-turn-helix protein</fullName>
    </recommendedName>
</protein>
<proteinExistence type="predicted"/>
<dbReference type="RefSeq" id="WP_123288691.1">
    <property type="nucleotide sequence ID" value="NZ_RJVA01000003.1"/>
</dbReference>
<evidence type="ECO:0000313" key="1">
    <source>
        <dbReference type="EMBL" id="ROR03387.1"/>
    </source>
</evidence>
<evidence type="ECO:0000313" key="2">
    <source>
        <dbReference type="Proteomes" id="UP000276223"/>
    </source>
</evidence>
<keyword evidence="2" id="KW-1185">Reference proteome</keyword>
<reference evidence="1 2" key="1">
    <citation type="submission" date="2018-11" db="EMBL/GenBank/DDBJ databases">
        <title>Genomic Encyclopedia of Type Strains, Phase IV (KMG-IV): sequencing the most valuable type-strain genomes for metagenomic binning, comparative biology and taxonomic classification.</title>
        <authorList>
            <person name="Goeker M."/>
        </authorList>
    </citation>
    <scope>NUCLEOTIDE SEQUENCE [LARGE SCALE GENOMIC DNA]</scope>
    <source>
        <strain evidence="1 2">DSM 22027</strain>
    </source>
</reference>
<sequence>MKLTPKDLENLLQPTPHRFAHVFKRYNVPRLAQILGCSCGHLYGVLKGTFRPSPELDAKITELAEAILEAEAEAEAQRPEDAQAYYCA</sequence>
<name>A0A3N1VUC6_9BACT</name>
<organism evidence="1 2">
    <name type="scientific">Desulfosoma caldarium</name>
    <dbReference type="NCBI Taxonomy" id="610254"/>
    <lineage>
        <taxon>Bacteria</taxon>
        <taxon>Pseudomonadati</taxon>
        <taxon>Thermodesulfobacteriota</taxon>
        <taxon>Syntrophobacteria</taxon>
        <taxon>Syntrophobacterales</taxon>
        <taxon>Syntrophobacteraceae</taxon>
        <taxon>Desulfosoma</taxon>
    </lineage>
</organism>
<comment type="caution">
    <text evidence="1">The sequence shown here is derived from an EMBL/GenBank/DDBJ whole genome shotgun (WGS) entry which is preliminary data.</text>
</comment>
<gene>
    <name evidence="1" type="ORF">EDC27_0123</name>
</gene>
<dbReference type="Proteomes" id="UP000276223">
    <property type="component" value="Unassembled WGS sequence"/>
</dbReference>
<dbReference type="EMBL" id="RJVA01000003">
    <property type="protein sequence ID" value="ROR03387.1"/>
    <property type="molecule type" value="Genomic_DNA"/>
</dbReference>
<dbReference type="AlphaFoldDB" id="A0A3N1VUC6"/>
<accession>A0A3N1VUC6</accession>